<feature type="domain" description="Bacteriophage T5 Orf172 DNA-binding" evidence="1">
    <location>
        <begin position="319"/>
        <end position="413"/>
    </location>
</feature>
<dbReference type="Pfam" id="PF13455">
    <property type="entry name" value="MUG113"/>
    <property type="match status" value="1"/>
</dbReference>
<name>A0A0E2ZMT8_9GAMM</name>
<proteinExistence type="predicted"/>
<dbReference type="Proteomes" id="UP000028839">
    <property type="component" value="Unassembled WGS sequence"/>
</dbReference>
<protein>
    <recommendedName>
        <fullName evidence="1">Bacteriophage T5 Orf172 DNA-binding domain-containing protein</fullName>
    </recommendedName>
</protein>
<evidence type="ECO:0000313" key="3">
    <source>
        <dbReference type="Proteomes" id="UP000028839"/>
    </source>
</evidence>
<dbReference type="EMBL" id="JPGN01000043">
    <property type="protein sequence ID" value="KFI19682.1"/>
    <property type="molecule type" value="Genomic_DNA"/>
</dbReference>
<sequence length="444" mass="50161">MPPIHHDRKKGVARPSLDDIFNGPDEFGLLNVQAKRSSGGNPLEVAKFEEINTFMDQHGRAPESTGKLSEKLLARRLKGYLDNHDLHSTLKPYDRHGLLPAPTSFVDEVDASDFELDEQTQPDSEVEQVSSDVVADAEDVTSLDDIFASEAFAEIDQGEPALFDSIHVPFSSDREAPDEIAQRRVCQDFYAFEPTFRDLHEKLKSGDAKTVRFQQASQVQPGDAFILEGVVCLIDEVGEYREDNQGRYDPRLRVIFENGTESNHLLQSLAKRLYQDETGRRIIREADSVVDAFNNVSHKDKRVGQIYFVTTRSENPDLKAIPNLVKIGYTELTVEERTKNAERDTAFLEAPVKILASMECYNLNPNKFESLIHGFLYAQRLKVALIGKDGKAYHPKEWFSVPLDTAREVVKRIIDGSIVHYRMDNTTGRLVKKRIGSICIPNRA</sequence>
<dbReference type="OrthoDB" id="9814995at2"/>
<comment type="caution">
    <text evidence="2">The sequence shown here is derived from an EMBL/GenBank/DDBJ whole genome shotgun (WGS) entry which is preliminary data.</text>
</comment>
<evidence type="ECO:0000313" key="2">
    <source>
        <dbReference type="EMBL" id="KFI19682.1"/>
    </source>
</evidence>
<accession>A0A0E2ZMT8</accession>
<dbReference type="AlphaFoldDB" id="A0A0E2ZMT8"/>
<reference evidence="2 3" key="1">
    <citation type="submission" date="2014-07" db="EMBL/GenBank/DDBJ databases">
        <title>Comparative analysis of Nitrosococcus oceani genome inventories of strains from Pacific and Atlantic gyres.</title>
        <authorList>
            <person name="Lim C.K."/>
            <person name="Wang L."/>
            <person name="Sayavedra-Soto L.A."/>
            <person name="Klotz M.G."/>
        </authorList>
    </citation>
    <scope>NUCLEOTIDE SEQUENCE [LARGE SCALE GENOMIC DNA]</scope>
    <source>
        <strain evidence="2 3">C-27</strain>
    </source>
</reference>
<dbReference type="SMART" id="SM00974">
    <property type="entry name" value="T5orf172"/>
    <property type="match status" value="1"/>
</dbReference>
<gene>
    <name evidence="2" type="ORF">IB75_07685</name>
</gene>
<dbReference type="InterPro" id="IPR018306">
    <property type="entry name" value="Phage_T5_Orf172_DNA-bd"/>
</dbReference>
<organism evidence="2 3">
    <name type="scientific">Nitrosococcus oceani C-27</name>
    <dbReference type="NCBI Taxonomy" id="314279"/>
    <lineage>
        <taxon>Bacteria</taxon>
        <taxon>Pseudomonadati</taxon>
        <taxon>Pseudomonadota</taxon>
        <taxon>Gammaproteobacteria</taxon>
        <taxon>Chromatiales</taxon>
        <taxon>Chromatiaceae</taxon>
        <taxon>Nitrosococcus</taxon>
    </lineage>
</organism>
<dbReference type="HOGENOM" id="CLU_042626_0_0_6"/>
<evidence type="ECO:0000259" key="1">
    <source>
        <dbReference type="SMART" id="SM00974"/>
    </source>
</evidence>